<keyword evidence="2" id="KW-1185">Reference proteome</keyword>
<dbReference type="Proteomes" id="UP000887013">
    <property type="component" value="Unassembled WGS sequence"/>
</dbReference>
<proteinExistence type="predicted"/>
<organism evidence="1 2">
    <name type="scientific">Nephila pilipes</name>
    <name type="common">Giant wood spider</name>
    <name type="synonym">Nephila maculata</name>
    <dbReference type="NCBI Taxonomy" id="299642"/>
    <lineage>
        <taxon>Eukaryota</taxon>
        <taxon>Metazoa</taxon>
        <taxon>Ecdysozoa</taxon>
        <taxon>Arthropoda</taxon>
        <taxon>Chelicerata</taxon>
        <taxon>Arachnida</taxon>
        <taxon>Araneae</taxon>
        <taxon>Araneomorphae</taxon>
        <taxon>Entelegynae</taxon>
        <taxon>Araneoidea</taxon>
        <taxon>Nephilidae</taxon>
        <taxon>Nephila</taxon>
    </lineage>
</organism>
<evidence type="ECO:0000313" key="1">
    <source>
        <dbReference type="EMBL" id="GFU18397.1"/>
    </source>
</evidence>
<evidence type="ECO:0000313" key="2">
    <source>
        <dbReference type="Proteomes" id="UP000887013"/>
    </source>
</evidence>
<comment type="caution">
    <text evidence="1">The sequence shown here is derived from an EMBL/GenBank/DDBJ whole genome shotgun (WGS) entry which is preliminary data.</text>
</comment>
<reference evidence="1" key="1">
    <citation type="submission" date="2020-08" db="EMBL/GenBank/DDBJ databases">
        <title>Multicomponent nature underlies the extraordinary mechanical properties of spider dragline silk.</title>
        <authorList>
            <person name="Kono N."/>
            <person name="Nakamura H."/>
            <person name="Mori M."/>
            <person name="Yoshida Y."/>
            <person name="Ohtoshi R."/>
            <person name="Malay A.D."/>
            <person name="Moran D.A.P."/>
            <person name="Tomita M."/>
            <person name="Numata K."/>
            <person name="Arakawa K."/>
        </authorList>
    </citation>
    <scope>NUCLEOTIDE SEQUENCE</scope>
</reference>
<gene>
    <name evidence="1" type="primary">AVEN_158359_1</name>
    <name evidence="1" type="ORF">NPIL_558751</name>
</gene>
<sequence length="145" mass="16347">MLAKPFSSQKFLLALALLDLNKSPGPHGLHGQMLESLGTREKQRLLHIINLSWKIGRLPPEGKRAKVIPIKKPEPEFTSKKRIDYLVLKSRKRLNILKYIAGKNCGADAATLRLTYLTLIHPILEYGFPIYCCASNSVLKKLKSN</sequence>
<dbReference type="EMBL" id="BMAW01126812">
    <property type="protein sequence ID" value="GFU18397.1"/>
    <property type="molecule type" value="Genomic_DNA"/>
</dbReference>
<dbReference type="AlphaFoldDB" id="A0A8X6UCV9"/>
<name>A0A8X6UCV9_NEPPI</name>
<protein>
    <submittedName>
        <fullName evidence="1">Uncharacterized protein</fullName>
    </submittedName>
</protein>
<dbReference type="OrthoDB" id="421040at2759"/>
<accession>A0A8X6UCV9</accession>